<dbReference type="NCBIfam" id="TIGR00229">
    <property type="entry name" value="sensory_box"/>
    <property type="match status" value="3"/>
</dbReference>
<dbReference type="Pfam" id="PF13426">
    <property type="entry name" value="PAS_9"/>
    <property type="match status" value="1"/>
</dbReference>
<keyword evidence="5" id="KW-0547">Nucleotide-binding</keyword>
<sequence length="786" mass="87600">MLQPQVNILIVDDRPENRLAMVSILQGDEYTTVTADSGEEALRKLLKDDFALILMDIQMPGMNGFETVELIKGREKSRHTPVIFVTALSHAPEHILRAYEVGCIDFIFKPFSPEVLKLKVGQFVAMYRDREELKRQKELISERTADLESANKRLIAASRQLGRAEAMARVIGETSLDTFFTLSEDGDILAANPAAGPMFGYTPGEMRGMPVSRLLTGDDLPWDKASTSVSRRTAQAPAIMDAVAIRKDGIAFPVDVQVGEAYVDERPVYVCAVRDSTERKQSFARLELAVDERTRDLKKANAELQASYDRIHDILESITDAFYSLDNDWSIMYLNGSAEAQLGVSRDHALGHSLWQFVPIEESGSYELFVEAKRRGEAMQQEVYSPFIAKWVDIRVYPSVFGLNIYVQDMTERRQMQQEVRHSHERFYTIFQASPSLMAILSLRSKAYLDVNESWQLHTGYGHEEMIAGPPDLQLMTESGTVVRLESAMESNRSLSNVKVQYRSKMGELRTGLLSTETIDTPGEPSLLAVIIDITDRMLLEQEIGRLDQLHLIGEMAAGIAHEIRNPMTTVRGFLQLMARKRSAPVGEVIEVMIQELDRANDIISEFLALAKNKTTDRQRCRLNDVIEAIYPLIQAEATLAGKEVQLDLGDCELLELDEKEIRQMILNLALNGLEAMEAGGRLNIATFMEEGADVVLEVADQGHGMDKEVVAKLGTPFFTTKEQGTGLGLAVCFSIAARHQAKITWQTGPEGTIFQVRFSGVVSARGPSAEVAAALEEQSSSDSRP</sequence>
<proteinExistence type="predicted"/>
<dbReference type="SUPFAM" id="SSF55785">
    <property type="entry name" value="PYP-like sensor domain (PAS domain)"/>
    <property type="match status" value="3"/>
</dbReference>
<dbReference type="Gene3D" id="3.30.565.10">
    <property type="entry name" value="Histidine kinase-like ATPase, C-terminal domain"/>
    <property type="match status" value="1"/>
</dbReference>
<dbReference type="InterPro" id="IPR003661">
    <property type="entry name" value="HisK_dim/P_dom"/>
</dbReference>
<evidence type="ECO:0000256" key="2">
    <source>
        <dbReference type="ARBA" id="ARBA00012438"/>
    </source>
</evidence>
<evidence type="ECO:0000256" key="6">
    <source>
        <dbReference type="ARBA" id="ARBA00022777"/>
    </source>
</evidence>
<dbReference type="SUPFAM" id="SSF55874">
    <property type="entry name" value="ATPase domain of HSP90 chaperone/DNA topoisomerase II/histidine kinase"/>
    <property type="match status" value="1"/>
</dbReference>
<feature type="domain" description="PAS" evidence="13">
    <location>
        <begin position="307"/>
        <end position="362"/>
    </location>
</feature>
<dbReference type="PROSITE" id="PS50110">
    <property type="entry name" value="RESPONSE_REGULATORY"/>
    <property type="match status" value="1"/>
</dbReference>
<keyword evidence="15" id="KW-1185">Reference proteome</keyword>
<dbReference type="Pfam" id="PF00072">
    <property type="entry name" value="Response_reg"/>
    <property type="match status" value="1"/>
</dbReference>
<evidence type="ECO:0000259" key="13">
    <source>
        <dbReference type="PROSITE" id="PS50112"/>
    </source>
</evidence>
<dbReference type="Pfam" id="PF00989">
    <property type="entry name" value="PAS"/>
    <property type="match status" value="1"/>
</dbReference>
<evidence type="ECO:0000313" key="14">
    <source>
        <dbReference type="EMBL" id="MEK8130668.1"/>
    </source>
</evidence>
<dbReference type="SUPFAM" id="SSF47384">
    <property type="entry name" value="Homodimeric domain of signal transducing histidine kinase"/>
    <property type="match status" value="1"/>
</dbReference>
<evidence type="ECO:0000259" key="12">
    <source>
        <dbReference type="PROSITE" id="PS50110"/>
    </source>
</evidence>
<dbReference type="PANTHER" id="PTHR43065">
    <property type="entry name" value="SENSOR HISTIDINE KINASE"/>
    <property type="match status" value="1"/>
</dbReference>
<keyword evidence="3 9" id="KW-0597">Phosphoprotein</keyword>
<feature type="domain" description="PAS" evidence="13">
    <location>
        <begin position="164"/>
        <end position="208"/>
    </location>
</feature>
<accession>A0ABU9DRF9</accession>
<dbReference type="InterPro" id="IPR036890">
    <property type="entry name" value="HATPase_C_sf"/>
</dbReference>
<evidence type="ECO:0000256" key="7">
    <source>
        <dbReference type="ARBA" id="ARBA00022840"/>
    </source>
</evidence>
<dbReference type="EMBL" id="JBBPCC010000016">
    <property type="protein sequence ID" value="MEK8130668.1"/>
    <property type="molecule type" value="Genomic_DNA"/>
</dbReference>
<keyword evidence="8" id="KW-0902">Two-component regulatory system</keyword>
<keyword evidence="4" id="KW-0808">Transferase</keyword>
<evidence type="ECO:0000256" key="5">
    <source>
        <dbReference type="ARBA" id="ARBA00022741"/>
    </source>
</evidence>
<reference evidence="14 15" key="1">
    <citation type="submission" date="2024-04" db="EMBL/GenBank/DDBJ databases">
        <title>draft genome sequnece of Paenibacillus filicis.</title>
        <authorList>
            <person name="Kim D.-U."/>
        </authorList>
    </citation>
    <scope>NUCLEOTIDE SEQUENCE [LARGE SCALE GENOMIC DNA]</scope>
    <source>
        <strain evidence="14 15">KACC14197</strain>
    </source>
</reference>
<dbReference type="EC" id="2.7.13.3" evidence="2"/>
<feature type="domain" description="Histidine kinase" evidence="11">
    <location>
        <begin position="559"/>
        <end position="763"/>
    </location>
</feature>
<keyword evidence="6" id="KW-0418">Kinase</keyword>
<evidence type="ECO:0000256" key="3">
    <source>
        <dbReference type="ARBA" id="ARBA00022553"/>
    </source>
</evidence>
<gene>
    <name evidence="14" type="ORF">WMW72_22430</name>
</gene>
<dbReference type="InterPro" id="IPR004358">
    <property type="entry name" value="Sig_transdc_His_kin-like_C"/>
</dbReference>
<evidence type="ECO:0000256" key="9">
    <source>
        <dbReference type="PROSITE-ProRule" id="PRU00169"/>
    </source>
</evidence>
<evidence type="ECO:0000313" key="15">
    <source>
        <dbReference type="Proteomes" id="UP001469365"/>
    </source>
</evidence>
<dbReference type="CDD" id="cd00130">
    <property type="entry name" value="PAS"/>
    <property type="match status" value="2"/>
</dbReference>
<dbReference type="SMART" id="SM00448">
    <property type="entry name" value="REC"/>
    <property type="match status" value="1"/>
</dbReference>
<feature type="modified residue" description="4-aspartylphosphate" evidence="9">
    <location>
        <position position="56"/>
    </location>
</feature>
<keyword evidence="10" id="KW-0175">Coiled coil</keyword>
<feature type="coiled-coil region" evidence="10">
    <location>
        <begin position="130"/>
        <end position="167"/>
    </location>
</feature>
<dbReference type="PROSITE" id="PS50112">
    <property type="entry name" value="PAS"/>
    <property type="match status" value="2"/>
</dbReference>
<dbReference type="SMART" id="SM00388">
    <property type="entry name" value="HisKA"/>
    <property type="match status" value="1"/>
</dbReference>
<dbReference type="InterPro" id="IPR001789">
    <property type="entry name" value="Sig_transdc_resp-reg_receiver"/>
</dbReference>
<dbReference type="CDD" id="cd00082">
    <property type="entry name" value="HisKA"/>
    <property type="match status" value="1"/>
</dbReference>
<protein>
    <recommendedName>
        <fullName evidence="2">histidine kinase</fullName>
        <ecNumber evidence="2">2.7.13.3</ecNumber>
    </recommendedName>
</protein>
<organism evidence="14 15">
    <name type="scientific">Paenibacillus filicis</name>
    <dbReference type="NCBI Taxonomy" id="669464"/>
    <lineage>
        <taxon>Bacteria</taxon>
        <taxon>Bacillati</taxon>
        <taxon>Bacillota</taxon>
        <taxon>Bacilli</taxon>
        <taxon>Bacillales</taxon>
        <taxon>Paenibacillaceae</taxon>
        <taxon>Paenibacillus</taxon>
    </lineage>
</organism>
<dbReference type="Pfam" id="PF02518">
    <property type="entry name" value="HATPase_c"/>
    <property type="match status" value="1"/>
</dbReference>
<dbReference type="InterPro" id="IPR036097">
    <property type="entry name" value="HisK_dim/P_sf"/>
</dbReference>
<dbReference type="InterPro" id="IPR013767">
    <property type="entry name" value="PAS_fold"/>
</dbReference>
<dbReference type="InterPro" id="IPR005467">
    <property type="entry name" value="His_kinase_dom"/>
</dbReference>
<dbReference type="InterPro" id="IPR035965">
    <property type="entry name" value="PAS-like_dom_sf"/>
</dbReference>
<dbReference type="Pfam" id="PF00512">
    <property type="entry name" value="HisKA"/>
    <property type="match status" value="1"/>
</dbReference>
<evidence type="ECO:0000256" key="8">
    <source>
        <dbReference type="ARBA" id="ARBA00023012"/>
    </source>
</evidence>
<dbReference type="Gene3D" id="1.10.287.130">
    <property type="match status" value="1"/>
</dbReference>
<dbReference type="RefSeq" id="WP_341417808.1">
    <property type="nucleotide sequence ID" value="NZ_JBBPCC010000016.1"/>
</dbReference>
<keyword evidence="7" id="KW-0067">ATP-binding</keyword>
<dbReference type="InterPro" id="IPR011006">
    <property type="entry name" value="CheY-like_superfamily"/>
</dbReference>
<dbReference type="SMART" id="SM00091">
    <property type="entry name" value="PAS"/>
    <property type="match status" value="3"/>
</dbReference>
<dbReference type="InterPro" id="IPR003594">
    <property type="entry name" value="HATPase_dom"/>
</dbReference>
<evidence type="ECO:0000256" key="10">
    <source>
        <dbReference type="SAM" id="Coils"/>
    </source>
</evidence>
<name>A0ABU9DRF9_9BACL</name>
<feature type="domain" description="Response regulatory" evidence="12">
    <location>
        <begin position="7"/>
        <end position="124"/>
    </location>
</feature>
<evidence type="ECO:0000256" key="1">
    <source>
        <dbReference type="ARBA" id="ARBA00000085"/>
    </source>
</evidence>
<dbReference type="PRINTS" id="PR00344">
    <property type="entry name" value="BCTRLSENSOR"/>
</dbReference>
<comment type="caution">
    <text evidence="14">The sequence shown here is derived from an EMBL/GenBank/DDBJ whole genome shotgun (WGS) entry which is preliminary data.</text>
</comment>
<dbReference type="Pfam" id="PF13188">
    <property type="entry name" value="PAS_8"/>
    <property type="match status" value="1"/>
</dbReference>
<dbReference type="SUPFAM" id="SSF52172">
    <property type="entry name" value="CheY-like"/>
    <property type="match status" value="1"/>
</dbReference>
<dbReference type="SMART" id="SM00387">
    <property type="entry name" value="HATPase_c"/>
    <property type="match status" value="1"/>
</dbReference>
<dbReference type="Proteomes" id="UP001469365">
    <property type="component" value="Unassembled WGS sequence"/>
</dbReference>
<comment type="catalytic activity">
    <reaction evidence="1">
        <text>ATP + protein L-histidine = ADP + protein N-phospho-L-histidine.</text>
        <dbReference type="EC" id="2.7.13.3"/>
    </reaction>
</comment>
<dbReference type="InterPro" id="IPR000014">
    <property type="entry name" value="PAS"/>
</dbReference>
<dbReference type="Gene3D" id="3.40.50.2300">
    <property type="match status" value="1"/>
</dbReference>
<dbReference type="Gene3D" id="3.30.450.20">
    <property type="entry name" value="PAS domain"/>
    <property type="match status" value="3"/>
</dbReference>
<dbReference type="PANTHER" id="PTHR43065:SF46">
    <property type="entry name" value="C4-DICARBOXYLATE TRANSPORT SENSOR PROTEIN DCTB"/>
    <property type="match status" value="1"/>
</dbReference>
<dbReference type="PROSITE" id="PS50109">
    <property type="entry name" value="HIS_KIN"/>
    <property type="match status" value="1"/>
</dbReference>
<evidence type="ECO:0000259" key="11">
    <source>
        <dbReference type="PROSITE" id="PS50109"/>
    </source>
</evidence>
<evidence type="ECO:0000256" key="4">
    <source>
        <dbReference type="ARBA" id="ARBA00022679"/>
    </source>
</evidence>